<protein>
    <submittedName>
        <fullName evidence="1">Uncharacterized protein</fullName>
    </submittedName>
</protein>
<keyword evidence="2" id="KW-1185">Reference proteome</keyword>
<dbReference type="EMBL" id="RQGT01000032">
    <property type="protein sequence ID" value="TGM18963.1"/>
    <property type="molecule type" value="Genomic_DNA"/>
</dbReference>
<proteinExistence type="predicted"/>
<organism evidence="1 2">
    <name type="scientific">Leptospira stimsonii</name>
    <dbReference type="NCBI Taxonomy" id="2202203"/>
    <lineage>
        <taxon>Bacteria</taxon>
        <taxon>Pseudomonadati</taxon>
        <taxon>Spirochaetota</taxon>
        <taxon>Spirochaetia</taxon>
        <taxon>Leptospirales</taxon>
        <taxon>Leptospiraceae</taxon>
        <taxon>Leptospira</taxon>
    </lineage>
</organism>
<reference evidence="2" key="1">
    <citation type="journal article" date="2019" name="PLoS Negl. Trop. Dis.">
        <title>Revisiting the worldwide diversity of Leptospira species in the environment.</title>
        <authorList>
            <person name="Vincent A.T."/>
            <person name="Schiettekatte O."/>
            <person name="Bourhy P."/>
            <person name="Veyrier F.J."/>
            <person name="Picardeau M."/>
        </authorList>
    </citation>
    <scope>NUCLEOTIDE SEQUENCE [LARGE SCALE GENOMIC DNA]</scope>
    <source>
        <strain evidence="2">201702407</strain>
    </source>
</reference>
<sequence length="188" mass="21752">MGEMRFGENVNRVLTDVIDKYFNGRNEWSICECDEIESYSDFKSMILNVAWAKRSNGKRFFHQRLIRHQALSQAAKLIIDNAENFRSANNFEELFNRMNNLVKNIYGIGELFIYDTANRIGTFLKIEPSKVYIHNGVRKGAQALGFRGSISAIEMEHLPQPLAKLRPKDVEDILCIFKKELRDASRDS</sequence>
<gene>
    <name evidence="1" type="ORF">EHQ90_05400</name>
</gene>
<accession>A0ABY2N9G1</accession>
<dbReference type="RefSeq" id="WP_135684302.1">
    <property type="nucleotide sequence ID" value="NZ_RQEQ01000036.1"/>
</dbReference>
<evidence type="ECO:0000313" key="2">
    <source>
        <dbReference type="Proteomes" id="UP000297422"/>
    </source>
</evidence>
<dbReference type="Proteomes" id="UP000297422">
    <property type="component" value="Unassembled WGS sequence"/>
</dbReference>
<comment type="caution">
    <text evidence="1">The sequence shown here is derived from an EMBL/GenBank/DDBJ whole genome shotgun (WGS) entry which is preliminary data.</text>
</comment>
<evidence type="ECO:0000313" key="1">
    <source>
        <dbReference type="EMBL" id="TGM18963.1"/>
    </source>
</evidence>
<name>A0ABY2N9G1_9LEPT</name>